<dbReference type="InterPro" id="IPR027434">
    <property type="entry name" value="Homing_endonucl"/>
</dbReference>
<dbReference type="GO" id="GO:0004519">
    <property type="term" value="F:endonuclease activity"/>
    <property type="evidence" value="ECO:0007669"/>
    <property type="project" value="UniProtKB-KW"/>
</dbReference>
<sequence>MGCDRYEVLRVVPFVLSDGGVYNNREIYFTSTDAALVSHFRTIATSAFGYGGYVVKRSNGAYVVKIKGYDYFKCLAEVMPDILYKNDKGRAIRLPDELYSDKDLAKWFIKVYASCDGGVSVMLGRRGNITFYVRRVFTTSKNPHLRRQIGDLLKALSFAPRDDGDKHIFLSRREDIVRYAEEVRFLEQVKVTRNSKRFRGMEKNQLLDLVVRSYGNPHLLDPFFHHHLSPTTPA</sequence>
<dbReference type="EMBL" id="AB027539">
    <property type="protein sequence ID" value="BAA86983.1"/>
    <property type="molecule type" value="Genomic_DNA"/>
</dbReference>
<keyword evidence="1" id="KW-0255">Endonuclease</keyword>
<protein>
    <submittedName>
        <fullName evidence="1">Homing endonuclease</fullName>
    </submittedName>
</protein>
<accession>Q9UWR4</accession>
<keyword evidence="1" id="KW-0378">Hydrolase</keyword>
<proteinExistence type="predicted"/>
<evidence type="ECO:0000313" key="1">
    <source>
        <dbReference type="EMBL" id="BAA86983.1"/>
    </source>
</evidence>
<dbReference type="Gene3D" id="3.10.28.10">
    <property type="entry name" value="Homing endonucleases"/>
    <property type="match status" value="1"/>
</dbReference>
<dbReference type="AlphaFoldDB" id="Q9UWR4"/>
<reference evidence="1" key="1">
    <citation type="journal article" date="1999" name="Appl. Environ. Microbiol.">
        <title>Molecular phylogenetic analysis of archaeal intron-containing genes coding for rRNA obtained from a deep-subsurface geothermal water pool.</title>
        <authorList>
            <person name="Takai K."/>
            <person name="Horikoshi K."/>
        </authorList>
    </citation>
    <scope>NUCLEOTIDE SEQUENCE</scope>
</reference>
<organism evidence="1">
    <name type="scientific">uncultured archaeon pHGPA1</name>
    <dbReference type="NCBI Taxonomy" id="95944"/>
    <lineage>
        <taxon>Archaea</taxon>
        <taxon>environmental samples</taxon>
    </lineage>
</organism>
<name>Q9UWR4_9ARCH</name>
<dbReference type="REBASE" id="4502">
    <property type="entry name" value="I-UarHGPA1P"/>
</dbReference>
<keyword evidence="1" id="KW-0540">Nuclease</keyword>